<dbReference type="InterPro" id="IPR023393">
    <property type="entry name" value="START-like_dom_sf"/>
</dbReference>
<dbReference type="Pfam" id="PF08327">
    <property type="entry name" value="AHSA1"/>
    <property type="match status" value="1"/>
</dbReference>
<feature type="domain" description="HTH arsR-type" evidence="2">
    <location>
        <begin position="1"/>
        <end position="90"/>
    </location>
</feature>
<dbReference type="Gene3D" id="3.30.530.20">
    <property type="match status" value="1"/>
</dbReference>
<dbReference type="RefSeq" id="WP_262871689.1">
    <property type="nucleotide sequence ID" value="NZ_CP092362.2"/>
</dbReference>
<dbReference type="Proteomes" id="UP001055337">
    <property type="component" value="Chromosome"/>
</dbReference>
<dbReference type="CDD" id="cd08893">
    <property type="entry name" value="SRPBCC_CalC_Aha1-like_GntR-HTH"/>
    <property type="match status" value="1"/>
</dbReference>
<dbReference type="PANTHER" id="PTHR38600:SF1">
    <property type="entry name" value="TRANSCRIPTIONAL REGULATORY PROTEIN"/>
    <property type="match status" value="1"/>
</dbReference>
<dbReference type="InterPro" id="IPR001845">
    <property type="entry name" value="HTH_ArsR_DNA-bd_dom"/>
</dbReference>
<reference evidence="3" key="1">
    <citation type="submission" date="2022-08" db="EMBL/GenBank/DDBJ databases">
        <title>Whole genome sequencing of non-tuberculosis mycobacteria type-strains.</title>
        <authorList>
            <person name="Igarashi Y."/>
            <person name="Osugi A."/>
            <person name="Mitarai S."/>
        </authorList>
    </citation>
    <scope>NUCLEOTIDE SEQUENCE</scope>
    <source>
        <strain evidence="3">JCM 16369</strain>
    </source>
</reference>
<gene>
    <name evidence="3" type="ORF">MI149_21155</name>
</gene>
<comment type="similarity">
    <text evidence="1">Belongs to the AHA1 family.</text>
</comment>
<dbReference type="InterPro" id="IPR036390">
    <property type="entry name" value="WH_DNA-bd_sf"/>
</dbReference>
<dbReference type="InterPro" id="IPR011991">
    <property type="entry name" value="ArsR-like_HTH"/>
</dbReference>
<dbReference type="Gene3D" id="1.10.10.10">
    <property type="entry name" value="Winged helix-like DNA-binding domain superfamily/Winged helix DNA-binding domain"/>
    <property type="match status" value="1"/>
</dbReference>
<dbReference type="NCBIfam" id="NF033788">
    <property type="entry name" value="HTH_metalloreg"/>
    <property type="match status" value="1"/>
</dbReference>
<dbReference type="PROSITE" id="PS50987">
    <property type="entry name" value="HTH_ARSR_2"/>
    <property type="match status" value="1"/>
</dbReference>
<dbReference type="PRINTS" id="PR00778">
    <property type="entry name" value="HTHARSR"/>
</dbReference>
<dbReference type="SMART" id="SM00418">
    <property type="entry name" value="HTH_ARSR"/>
    <property type="match status" value="1"/>
</dbReference>
<keyword evidence="4" id="KW-1185">Reference proteome</keyword>
<dbReference type="CDD" id="cd00090">
    <property type="entry name" value="HTH_ARSR"/>
    <property type="match status" value="1"/>
</dbReference>
<evidence type="ECO:0000313" key="4">
    <source>
        <dbReference type="Proteomes" id="UP001055337"/>
    </source>
</evidence>
<proteinExistence type="inferred from homology"/>
<dbReference type="PANTHER" id="PTHR38600">
    <property type="entry name" value="TRANSCRIPTIONAL REGULATORY PROTEIN"/>
    <property type="match status" value="1"/>
</dbReference>
<name>A0ABY3TSM5_9MYCO</name>
<dbReference type="InterPro" id="IPR013538">
    <property type="entry name" value="ASHA1/2-like_C"/>
</dbReference>
<organism evidence="3 4">
    <name type="scientific">Mycolicibacterium crocinum</name>
    <dbReference type="NCBI Taxonomy" id="388459"/>
    <lineage>
        <taxon>Bacteria</taxon>
        <taxon>Bacillati</taxon>
        <taxon>Actinomycetota</taxon>
        <taxon>Actinomycetes</taxon>
        <taxon>Mycobacteriales</taxon>
        <taxon>Mycobacteriaceae</taxon>
        <taxon>Mycolicibacterium</taxon>
    </lineage>
</organism>
<evidence type="ECO:0000259" key="2">
    <source>
        <dbReference type="PROSITE" id="PS50987"/>
    </source>
</evidence>
<dbReference type="InterPro" id="IPR036388">
    <property type="entry name" value="WH-like_DNA-bd_sf"/>
</dbReference>
<accession>A0ABY3TSM5</accession>
<dbReference type="Pfam" id="PF12840">
    <property type="entry name" value="HTH_20"/>
    <property type="match status" value="1"/>
</dbReference>
<dbReference type="EMBL" id="CP092362">
    <property type="protein sequence ID" value="ULN44468.2"/>
    <property type="molecule type" value="Genomic_DNA"/>
</dbReference>
<dbReference type="SUPFAM" id="SSF55961">
    <property type="entry name" value="Bet v1-like"/>
    <property type="match status" value="1"/>
</dbReference>
<evidence type="ECO:0000256" key="1">
    <source>
        <dbReference type="ARBA" id="ARBA00006817"/>
    </source>
</evidence>
<evidence type="ECO:0000313" key="3">
    <source>
        <dbReference type="EMBL" id="ULN44468.2"/>
    </source>
</evidence>
<dbReference type="SUPFAM" id="SSF46785">
    <property type="entry name" value="Winged helix' DNA-binding domain"/>
    <property type="match status" value="1"/>
</dbReference>
<sequence>MDADAVFKALADPGRRRLLDMLHERAGLTLGELCDGLDMRRQSVSQHIDVLEAANLVTSVRDGRRKLHYLNPVPIHQLQTRWIWKFEEPRLAALDTIKQHAEGLAMTDIPDYVYTTYIHATPEQVWHALTDAELTAKFWGHAQVSDWRVGGRVEHVRADGSGVVDVAGTVMEVDRPRRLVFGFGEPSDDPTAEESVVAFDIEPFRDIVKLTVTHTNLQSAADRESIGQGWPTVFANLKTLLETGDVLPTAPWEFYAQEHAERAGC</sequence>
<protein>
    <submittedName>
        <fullName evidence="3">Metalloregulator ArsR/SmtB family transcription factor</fullName>
    </submittedName>
</protein>